<name>A0A0P1BR03_9BASI</name>
<keyword evidence="3" id="KW-1185">Reference proteome</keyword>
<evidence type="ECO:0000256" key="1">
    <source>
        <dbReference type="SAM" id="MobiDB-lite"/>
    </source>
</evidence>
<dbReference type="PANTHER" id="PTHR34213">
    <property type="entry name" value="NUCLEAR TRANSPORT FACTOR 2 (NTF2) FAMILY PROTEIN"/>
    <property type="match status" value="1"/>
</dbReference>
<evidence type="ECO:0000313" key="2">
    <source>
        <dbReference type="EMBL" id="CEH19304.1"/>
    </source>
</evidence>
<dbReference type="AlphaFoldDB" id="A0A0P1BR03"/>
<dbReference type="SUPFAM" id="SSF54427">
    <property type="entry name" value="NTF2-like"/>
    <property type="match status" value="1"/>
</dbReference>
<dbReference type="InterPro" id="IPR032710">
    <property type="entry name" value="NTF2-like_dom_sf"/>
</dbReference>
<dbReference type="Proteomes" id="UP000054845">
    <property type="component" value="Unassembled WGS sequence"/>
</dbReference>
<dbReference type="OrthoDB" id="2400485at2759"/>
<reference evidence="2 3" key="1">
    <citation type="submission" date="2014-09" db="EMBL/GenBank/DDBJ databases">
        <authorList>
            <person name="Magalhaes I.L.F."/>
            <person name="Oliveira U."/>
            <person name="Santos F.R."/>
            <person name="Vidigal T.H.D.A."/>
            <person name="Brescovit A.D."/>
            <person name="Santos A.J."/>
        </authorList>
    </citation>
    <scope>NUCLEOTIDE SEQUENCE [LARGE SCALE GENOMIC DNA]</scope>
</reference>
<feature type="region of interest" description="Disordered" evidence="1">
    <location>
        <begin position="1"/>
        <end position="31"/>
    </location>
</feature>
<proteinExistence type="predicted"/>
<dbReference type="STRING" id="401625.A0A0P1BR03"/>
<protein>
    <recommendedName>
        <fullName evidence="4">SnoaL-like domain-containing protein</fullName>
    </recommendedName>
</protein>
<accession>A0A0P1BR03</accession>
<dbReference type="PANTHER" id="PTHR34213:SF2">
    <property type="entry name" value="NUCLEAR TRANSPORT FACTOR 2 (NTF2) FAMILY PROTEIN"/>
    <property type="match status" value="1"/>
</dbReference>
<sequence length="191" mass="21078">MSSEKPNASGLKAELSRSLPTRSPTEDEKPVLQALRDLYSCDPRSSSYAQYSESATFHDPVSIASGLPKIRAQFNALVALFPRSSIDKFNVLDTSAASITVKRGLLLVDQDVTYYRSKEHGAEPFKTMNSLLTIERDAQGRITRHTEEWNHNAVTDSDNSGFGGVLNEARKKAFAAISMPFVDQTPPAERK</sequence>
<dbReference type="EMBL" id="CCYA01000290">
    <property type="protein sequence ID" value="CEH19304.1"/>
    <property type="molecule type" value="Genomic_DNA"/>
</dbReference>
<organism evidence="2 3">
    <name type="scientific">Ceraceosorus bombacis</name>
    <dbReference type="NCBI Taxonomy" id="401625"/>
    <lineage>
        <taxon>Eukaryota</taxon>
        <taxon>Fungi</taxon>
        <taxon>Dikarya</taxon>
        <taxon>Basidiomycota</taxon>
        <taxon>Ustilaginomycotina</taxon>
        <taxon>Exobasidiomycetes</taxon>
        <taxon>Ceraceosorales</taxon>
        <taxon>Ceraceosoraceae</taxon>
        <taxon>Ceraceosorus</taxon>
    </lineage>
</organism>
<evidence type="ECO:0000313" key="3">
    <source>
        <dbReference type="Proteomes" id="UP000054845"/>
    </source>
</evidence>
<dbReference type="Gene3D" id="3.10.450.50">
    <property type="match status" value="1"/>
</dbReference>
<evidence type="ECO:0008006" key="4">
    <source>
        <dbReference type="Google" id="ProtNLM"/>
    </source>
</evidence>